<organism evidence="1 2">
    <name type="scientific">Borrelia turcica IST7</name>
    <dbReference type="NCBI Taxonomy" id="1104446"/>
    <lineage>
        <taxon>Bacteria</taxon>
        <taxon>Pseudomonadati</taxon>
        <taxon>Spirochaetota</taxon>
        <taxon>Spirochaetia</taxon>
        <taxon>Spirochaetales</taxon>
        <taxon>Borreliaceae</taxon>
        <taxon>Borrelia</taxon>
    </lineage>
</organism>
<evidence type="ECO:0000313" key="2">
    <source>
        <dbReference type="Proteomes" id="UP000275571"/>
    </source>
</evidence>
<dbReference type="EMBL" id="CP028888">
    <property type="protein sequence ID" value="AYE36991.1"/>
    <property type="molecule type" value="Genomic_DNA"/>
</dbReference>
<dbReference type="RefSeq" id="WP_120104912.1">
    <property type="nucleotide sequence ID" value="NZ_CP028888.1"/>
</dbReference>
<keyword evidence="2" id="KW-1185">Reference proteome</keyword>
<dbReference type="KEGG" id="btur:DB313_05690"/>
<dbReference type="Proteomes" id="UP000275571">
    <property type="component" value="Plasmid cp33"/>
</dbReference>
<keyword evidence="1" id="KW-0614">Plasmid</keyword>
<reference evidence="1 2" key="1">
    <citation type="journal article" date="2018" name="Infect. Genet. Evol.">
        <title>Genome-wide analysis of Borrelia turcica and 'Candidatus Borrelia tachyglossi' shows relapsing fever-like genomes with unique genomic links to Lyme disease Borrelia.</title>
        <authorList>
            <person name="Gofton A.W."/>
            <person name="Margos G."/>
            <person name="Fingerle V."/>
            <person name="Hepner S."/>
            <person name="Loh S.M."/>
            <person name="Ryan U."/>
            <person name="Irwin P."/>
            <person name="Oskam C.L."/>
        </authorList>
    </citation>
    <scope>NUCLEOTIDE SEQUENCE [LARGE SCALE GENOMIC DNA]</scope>
    <source>
        <strain evidence="1 2">IST7</strain>
        <plasmid evidence="1">cp33</plasmid>
    </source>
</reference>
<dbReference type="AlphaFoldDB" id="A0A386PNB5"/>
<proteinExistence type="predicted"/>
<gene>
    <name evidence="1" type="ORF">DB313_05690</name>
</gene>
<sequence>MLATQKNLFYSTYTQACLLKQGKNLSLQDIAIDFIKGLPNLIKLMYLKERVEFLASLSEPVVYEFTCLNQEKVREVLNLANKYGDTRYDLFFTPNDAILLFNECFDLLSRKISPKTYSLFTNTLGILEIRNDDLIVGNNFNKISFINTIKEIVHEEILSKETLIKVLVALRNYYKQYKTDEHV</sequence>
<evidence type="ECO:0000313" key="1">
    <source>
        <dbReference type="EMBL" id="AYE36991.1"/>
    </source>
</evidence>
<protein>
    <submittedName>
        <fullName evidence="1">Uncharacterized protein</fullName>
    </submittedName>
</protein>
<geneLocation type="plasmid" evidence="1 2">
    <name>cp33</name>
</geneLocation>
<accession>A0A386PNB5</accession>
<name>A0A386PNB5_9SPIR</name>